<sequence length="340" mass="35970">MTVGGDWPRQPLTRSRHEQPDPRPGPEGRAAWLRGFPRHRRPQQGYSQPRAGYGQQGYAPQQGGYGQAPGGYGQQPYGRAPAGHGQQPQPGYGQPGPVGGLGGDGGGGRAITLDDVLMRTGALFAVMLAVAAVGWGLSAMVPALGSIMLMVGLVGTIGMSLFMMFRRKPVGAVVAVLYAVLEGALVGPISGFYHAIYDAPGTSVFESIVTRAIPATLCVFGAMLVLYRTGVIKVTAKFRAIVSMMIVGYFVFSLINLGYMMFFDGSPFGFGGTGWLGIAISVFGTGLAAVTLALDFDAIDTAIRTSAPVSYGWHPAIGLLVTLVWLYLELLRLLARLRSD</sequence>
<protein>
    <submittedName>
        <fullName evidence="1">Bax inhibitor-1/YccA family protein</fullName>
    </submittedName>
</protein>
<dbReference type="Proteomes" id="UP001059663">
    <property type="component" value="Chromosome"/>
</dbReference>
<evidence type="ECO:0000313" key="2">
    <source>
        <dbReference type="Proteomes" id="UP001059663"/>
    </source>
</evidence>
<reference evidence="1" key="1">
    <citation type="submission" date="2021-11" db="EMBL/GenBank/DDBJ databases">
        <title>Study of the species diversity of bacterial strains isolated from a unique natural object - Shulgan-Tash cave (Bashkiria).</title>
        <authorList>
            <person name="Sazanova A.L."/>
            <person name="Chirak E.R."/>
            <person name="Safronova V.I."/>
        </authorList>
    </citation>
    <scope>NUCLEOTIDE SEQUENCE</scope>
    <source>
        <strain evidence="1">P1</strain>
    </source>
</reference>
<gene>
    <name evidence="1" type="ORF">LP422_16255</name>
</gene>
<evidence type="ECO:0000313" key="1">
    <source>
        <dbReference type="EMBL" id="UUZ44125.1"/>
    </source>
</evidence>
<accession>A0AC61U284</accession>
<name>A0AC61U284_9MICO</name>
<proteinExistence type="predicted"/>
<organism evidence="1 2">
    <name type="scientific">Janibacter limosus</name>
    <dbReference type="NCBI Taxonomy" id="53458"/>
    <lineage>
        <taxon>Bacteria</taxon>
        <taxon>Bacillati</taxon>
        <taxon>Actinomycetota</taxon>
        <taxon>Actinomycetes</taxon>
        <taxon>Micrococcales</taxon>
        <taxon>Intrasporangiaceae</taxon>
        <taxon>Janibacter</taxon>
    </lineage>
</organism>
<dbReference type="EMBL" id="CP087977">
    <property type="protein sequence ID" value="UUZ44125.1"/>
    <property type="molecule type" value="Genomic_DNA"/>
</dbReference>